<reference evidence="2" key="1">
    <citation type="journal article" date="2023" name="Mol. Phylogenet. Evol.">
        <title>Genome-scale phylogeny and comparative genomics of the fungal order Sordariales.</title>
        <authorList>
            <person name="Hensen N."/>
            <person name="Bonometti L."/>
            <person name="Westerberg I."/>
            <person name="Brannstrom I.O."/>
            <person name="Guillou S."/>
            <person name="Cros-Aarteil S."/>
            <person name="Calhoun S."/>
            <person name="Haridas S."/>
            <person name="Kuo A."/>
            <person name="Mondo S."/>
            <person name="Pangilinan J."/>
            <person name="Riley R."/>
            <person name="LaButti K."/>
            <person name="Andreopoulos B."/>
            <person name="Lipzen A."/>
            <person name="Chen C."/>
            <person name="Yan M."/>
            <person name="Daum C."/>
            <person name="Ng V."/>
            <person name="Clum A."/>
            <person name="Steindorff A."/>
            <person name="Ohm R.A."/>
            <person name="Martin F."/>
            <person name="Silar P."/>
            <person name="Natvig D.O."/>
            <person name="Lalanne C."/>
            <person name="Gautier V."/>
            <person name="Ament-Velasquez S.L."/>
            <person name="Kruys A."/>
            <person name="Hutchinson M.I."/>
            <person name="Powell A.J."/>
            <person name="Barry K."/>
            <person name="Miller A.N."/>
            <person name="Grigoriev I.V."/>
            <person name="Debuchy R."/>
            <person name="Gladieux P."/>
            <person name="Hiltunen Thoren M."/>
            <person name="Johannesson H."/>
        </authorList>
    </citation>
    <scope>NUCLEOTIDE SEQUENCE</scope>
    <source>
        <strain evidence="2">CBS 168.71</strain>
    </source>
</reference>
<proteinExistence type="predicted"/>
<sequence>MKEENGWQDQIDQTQEQSAKADPQTGSLLFQRLPQEMRDYVYALVFSSTRLMSDYINTMMPSSEPNGLALLRACRRAKLEIGNSWLLYVLFCFRRGEDMLDKLSALPADTLSKIRHMRINGAPIHFRRPIGHEPRRDRFDYDYFEYRLASVFKLLPGLQLDQLTVVDGNDETDCYRSLNSFIEEGNGWKALRYITHNSKVLGFKVSSTFGPWRRPQPMHWQMVMESRDGAASNPLVTVYRAQQPTQVPRAGYGWILDPNMRVKFEQKSREGQDLRPDVLPEDSELMTGDEQWKAMLVIVERGSGADYEQKKGSPPAPLDKSDMRRDFRGMTWEQIKDTCEISKECIGRICFYSNSRESDL</sequence>
<dbReference type="AlphaFoldDB" id="A0AAE0HAW0"/>
<name>A0AAE0HAW0_9PEZI</name>
<gene>
    <name evidence="2" type="ORF">B0H64DRAFT_327879</name>
</gene>
<comment type="caution">
    <text evidence="2">The sequence shown here is derived from an EMBL/GenBank/DDBJ whole genome shotgun (WGS) entry which is preliminary data.</text>
</comment>
<organism evidence="2 3">
    <name type="scientific">Chaetomium fimeti</name>
    <dbReference type="NCBI Taxonomy" id="1854472"/>
    <lineage>
        <taxon>Eukaryota</taxon>
        <taxon>Fungi</taxon>
        <taxon>Dikarya</taxon>
        <taxon>Ascomycota</taxon>
        <taxon>Pezizomycotina</taxon>
        <taxon>Sordariomycetes</taxon>
        <taxon>Sordariomycetidae</taxon>
        <taxon>Sordariales</taxon>
        <taxon>Chaetomiaceae</taxon>
        <taxon>Chaetomium</taxon>
    </lineage>
</organism>
<dbReference type="GeneID" id="87837757"/>
<feature type="compositionally biased region" description="Polar residues" evidence="1">
    <location>
        <begin position="7"/>
        <end position="23"/>
    </location>
</feature>
<reference evidence="2" key="2">
    <citation type="submission" date="2023-06" db="EMBL/GenBank/DDBJ databases">
        <authorList>
            <consortium name="Lawrence Berkeley National Laboratory"/>
            <person name="Haridas S."/>
            <person name="Hensen N."/>
            <person name="Bonometti L."/>
            <person name="Westerberg I."/>
            <person name="Brannstrom I.O."/>
            <person name="Guillou S."/>
            <person name="Cros-Aarteil S."/>
            <person name="Calhoun S."/>
            <person name="Kuo A."/>
            <person name="Mondo S."/>
            <person name="Pangilinan J."/>
            <person name="Riley R."/>
            <person name="Labutti K."/>
            <person name="Andreopoulos B."/>
            <person name="Lipzen A."/>
            <person name="Chen C."/>
            <person name="Yanf M."/>
            <person name="Daum C."/>
            <person name="Ng V."/>
            <person name="Clum A."/>
            <person name="Steindorff A."/>
            <person name="Ohm R."/>
            <person name="Martin F."/>
            <person name="Silar P."/>
            <person name="Natvig D."/>
            <person name="Lalanne C."/>
            <person name="Gautier V."/>
            <person name="Ament-Velasquez S.L."/>
            <person name="Kruys A."/>
            <person name="Hutchinson M.I."/>
            <person name="Powell A.J."/>
            <person name="Barry K."/>
            <person name="Miller A.N."/>
            <person name="Grigoriev I.V."/>
            <person name="Debuchy R."/>
            <person name="Gladieux P."/>
            <person name="Thoren M.H."/>
            <person name="Johannesson H."/>
        </authorList>
    </citation>
    <scope>NUCLEOTIDE SEQUENCE</scope>
    <source>
        <strain evidence="2">CBS 168.71</strain>
    </source>
</reference>
<feature type="region of interest" description="Disordered" evidence="1">
    <location>
        <begin position="1"/>
        <end position="23"/>
    </location>
</feature>
<dbReference type="RefSeq" id="XP_062656682.1">
    <property type="nucleotide sequence ID" value="XM_062800809.1"/>
</dbReference>
<dbReference type="EMBL" id="JAUEPN010000006">
    <property type="protein sequence ID" value="KAK3293168.1"/>
    <property type="molecule type" value="Genomic_DNA"/>
</dbReference>
<accession>A0AAE0HAW0</accession>
<keyword evidence="3" id="KW-1185">Reference proteome</keyword>
<feature type="region of interest" description="Disordered" evidence="1">
    <location>
        <begin position="305"/>
        <end position="324"/>
    </location>
</feature>
<evidence type="ECO:0000313" key="3">
    <source>
        <dbReference type="Proteomes" id="UP001278766"/>
    </source>
</evidence>
<dbReference type="Proteomes" id="UP001278766">
    <property type="component" value="Unassembled WGS sequence"/>
</dbReference>
<evidence type="ECO:0000256" key="1">
    <source>
        <dbReference type="SAM" id="MobiDB-lite"/>
    </source>
</evidence>
<protein>
    <submittedName>
        <fullName evidence="2">Uncharacterized protein</fullName>
    </submittedName>
</protein>
<evidence type="ECO:0000313" key="2">
    <source>
        <dbReference type="EMBL" id="KAK3293168.1"/>
    </source>
</evidence>